<reference evidence="5" key="1">
    <citation type="submission" date="2017-02" db="EMBL/GenBank/DDBJ databases">
        <authorList>
            <person name="Varghese N."/>
            <person name="Submissions S."/>
        </authorList>
    </citation>
    <scope>NUCLEOTIDE SEQUENCE [LARGE SCALE GENOMIC DNA]</scope>
    <source>
        <strain evidence="5">ATCC 27094</strain>
    </source>
</reference>
<dbReference type="Gene3D" id="1.20.1600.10">
    <property type="entry name" value="Outer membrane efflux proteins (OEP)"/>
    <property type="match status" value="1"/>
</dbReference>
<evidence type="ECO:0000313" key="5">
    <source>
        <dbReference type="Proteomes" id="UP000190092"/>
    </source>
</evidence>
<dbReference type="PANTHER" id="PTHR30203">
    <property type="entry name" value="OUTER MEMBRANE CATION EFFLUX PROTEIN"/>
    <property type="match status" value="1"/>
</dbReference>
<proteinExistence type="inferred from homology"/>
<dbReference type="GO" id="GO:0005886">
    <property type="term" value="C:plasma membrane"/>
    <property type="evidence" value="ECO:0007669"/>
    <property type="project" value="UniProtKB-SubCell"/>
</dbReference>
<gene>
    <name evidence="4" type="ORF">SAMN02745126_02567</name>
</gene>
<comment type="subcellular location">
    <subcellularLocation>
        <location evidence="2">Cell membrane</location>
        <topology evidence="2">Lipid-anchor</topology>
    </subcellularLocation>
</comment>
<dbReference type="STRING" id="225324.SAMN02745126_02567"/>
<evidence type="ECO:0000256" key="2">
    <source>
        <dbReference type="RuleBase" id="RU362097"/>
    </source>
</evidence>
<keyword evidence="2" id="KW-0732">Signal</keyword>
<dbReference type="GO" id="GO:0015562">
    <property type="term" value="F:efflux transmembrane transporter activity"/>
    <property type="evidence" value="ECO:0007669"/>
    <property type="project" value="InterPro"/>
</dbReference>
<feature type="chain" id="PRO_5011815878" evidence="2">
    <location>
        <begin position="25"/>
        <end position="544"/>
    </location>
</feature>
<dbReference type="OrthoDB" id="9783100at2"/>
<dbReference type="Gene3D" id="2.20.200.10">
    <property type="entry name" value="Outer membrane efflux proteins (OEP)"/>
    <property type="match status" value="1"/>
</dbReference>
<protein>
    <submittedName>
        <fullName evidence="4">Efflux transporter, outer membrane factor (OMF) lipoprotein, NodT family</fullName>
    </submittedName>
</protein>
<evidence type="ECO:0000313" key="4">
    <source>
        <dbReference type="EMBL" id="SJZ85450.1"/>
    </source>
</evidence>
<keyword evidence="2 4" id="KW-0449">Lipoprotein</keyword>
<evidence type="ECO:0000256" key="3">
    <source>
        <dbReference type="SAM" id="MobiDB-lite"/>
    </source>
</evidence>
<sequence length="544" mass="57260">MITSALRRLSAPAAAATKVAAVLALTGCTVGPDFVRADPPKDKTYLASGTAPETVATRDVLGGEAQRFVGDLDIPAQWWQVYKSKPLDDLIDRSMKANPDIQSAIQALKAAQETAKAQRATLFPTVGLSGSATQNQTSTALAPVPSNNNTVYGLFNGLLNVTYVLDLWGGNRRAAESLEALAESQCFLLEAAYLSLSSNVVVTAVTEASLRGQIAATERTIEIQRQSLALLQRRMAIGQSALADVATQQAALAQSEALLPPLRNQLSQQRHLLAQLTGQTTAHIPAETFQLEALTLPQELPVSLPSRMVEQRPDVRSAEANVHAAAADVGVATANMLPQITLGLSFGSTATDLATLFSPELGATFAGGATSITQTLVDGGALSAKRRAAVATWEQAKAQYRSTVLTAFRNVADSLRALENDAVTLKAAADAERAAKLSLEITQRRMAAGDAGILDILNAELTYQSAAMALVQARAARYSDTAALFQALGGGWWNRDSTGALNPAQRATCKAPTKPPKPQPWPDSAPTSSNATTDGPAKTTGERI</sequence>
<dbReference type="Proteomes" id="UP000190092">
    <property type="component" value="Unassembled WGS sequence"/>
</dbReference>
<dbReference type="InterPro" id="IPR003423">
    <property type="entry name" value="OMP_efflux"/>
</dbReference>
<dbReference type="InterPro" id="IPR010131">
    <property type="entry name" value="MdtP/NodT-like"/>
</dbReference>
<evidence type="ECO:0000256" key="1">
    <source>
        <dbReference type="ARBA" id="ARBA00007613"/>
    </source>
</evidence>
<keyword evidence="2" id="KW-1134">Transmembrane beta strand</keyword>
<dbReference type="SUPFAM" id="SSF56954">
    <property type="entry name" value="Outer membrane efflux proteins (OEP)"/>
    <property type="match status" value="1"/>
</dbReference>
<feature type="signal peptide" evidence="2">
    <location>
        <begin position="1"/>
        <end position="24"/>
    </location>
</feature>
<name>A0A1T4P1G8_9HYPH</name>
<feature type="region of interest" description="Disordered" evidence="3">
    <location>
        <begin position="503"/>
        <end position="544"/>
    </location>
</feature>
<feature type="compositionally biased region" description="Pro residues" evidence="3">
    <location>
        <begin position="513"/>
        <end position="523"/>
    </location>
</feature>
<comment type="similarity">
    <text evidence="1 2">Belongs to the outer membrane factor (OMF) (TC 1.B.17) family.</text>
</comment>
<keyword evidence="5" id="KW-1185">Reference proteome</keyword>
<keyword evidence="2" id="KW-0812">Transmembrane</keyword>
<dbReference type="RefSeq" id="WP_085934234.1">
    <property type="nucleotide sequence ID" value="NZ_FUWJ01000002.1"/>
</dbReference>
<dbReference type="AlphaFoldDB" id="A0A1T4P1G8"/>
<keyword evidence="2" id="KW-0472">Membrane</keyword>
<dbReference type="Pfam" id="PF02321">
    <property type="entry name" value="OEP"/>
    <property type="match status" value="2"/>
</dbReference>
<keyword evidence="2" id="KW-0564">Palmitate</keyword>
<dbReference type="NCBIfam" id="TIGR01845">
    <property type="entry name" value="outer_NodT"/>
    <property type="match status" value="1"/>
</dbReference>
<accession>A0A1T4P1G8</accession>
<organism evidence="4 5">
    <name type="scientific">Enhydrobacter aerosaccus</name>
    <dbReference type="NCBI Taxonomy" id="225324"/>
    <lineage>
        <taxon>Bacteria</taxon>
        <taxon>Pseudomonadati</taxon>
        <taxon>Pseudomonadota</taxon>
        <taxon>Alphaproteobacteria</taxon>
        <taxon>Hyphomicrobiales</taxon>
        <taxon>Enhydrobacter</taxon>
    </lineage>
</organism>
<dbReference type="EMBL" id="FUWJ01000002">
    <property type="protein sequence ID" value="SJZ85450.1"/>
    <property type="molecule type" value="Genomic_DNA"/>
</dbReference>
<dbReference type="PANTHER" id="PTHR30203:SF33">
    <property type="entry name" value="BLR4455 PROTEIN"/>
    <property type="match status" value="1"/>
</dbReference>